<feature type="domain" description="C-type lectin" evidence="10">
    <location>
        <begin position="405"/>
        <end position="521"/>
    </location>
</feature>
<dbReference type="CDD" id="cd00037">
    <property type="entry name" value="CLECT"/>
    <property type="match status" value="2"/>
</dbReference>
<dbReference type="InterPro" id="IPR003609">
    <property type="entry name" value="Pan_app"/>
</dbReference>
<protein>
    <recommendedName>
        <fullName evidence="16">p-selectin</fullName>
    </recommendedName>
</protein>
<dbReference type="PROSITE" id="PS50948">
    <property type="entry name" value="PAN"/>
    <property type="match status" value="1"/>
</dbReference>
<evidence type="ECO:0000259" key="10">
    <source>
        <dbReference type="PROSITE" id="PS50041"/>
    </source>
</evidence>
<dbReference type="Gene3D" id="2.10.70.10">
    <property type="entry name" value="Complement Module, domain 1"/>
    <property type="match status" value="3"/>
</dbReference>
<dbReference type="PROSITE" id="PS50923">
    <property type="entry name" value="SUSHI"/>
    <property type="match status" value="4"/>
</dbReference>
<feature type="domain" description="WSC" evidence="13">
    <location>
        <begin position="523"/>
        <end position="615"/>
    </location>
</feature>
<dbReference type="InterPro" id="IPR000421">
    <property type="entry name" value="FA58C"/>
</dbReference>
<dbReference type="Pfam" id="PF00084">
    <property type="entry name" value="Sushi"/>
    <property type="match status" value="3"/>
</dbReference>
<dbReference type="SUPFAM" id="SSF56436">
    <property type="entry name" value="C-type lectin-like"/>
    <property type="match status" value="3"/>
</dbReference>
<dbReference type="PROSITE" id="PS51212">
    <property type="entry name" value="WSC"/>
    <property type="match status" value="2"/>
</dbReference>
<dbReference type="Proteomes" id="UP000005408">
    <property type="component" value="Unassembled WGS sequence"/>
</dbReference>
<evidence type="ECO:0000259" key="9">
    <source>
        <dbReference type="PROSITE" id="PS50022"/>
    </source>
</evidence>
<keyword evidence="8" id="KW-0768">Sushi</keyword>
<evidence type="ECO:0000256" key="7">
    <source>
        <dbReference type="ARBA" id="ARBA00023180"/>
    </source>
</evidence>
<dbReference type="InterPro" id="IPR016187">
    <property type="entry name" value="CTDL_fold"/>
</dbReference>
<dbReference type="SMART" id="SM00032">
    <property type="entry name" value="CCP"/>
    <property type="match status" value="6"/>
</dbReference>
<dbReference type="GO" id="GO:0005886">
    <property type="term" value="C:plasma membrane"/>
    <property type="evidence" value="ECO:0007669"/>
    <property type="project" value="TreeGrafter"/>
</dbReference>
<dbReference type="InterPro" id="IPR051836">
    <property type="entry name" value="Kremen_rcpt"/>
</dbReference>
<comment type="caution">
    <text evidence="8">Lacks conserved residue(s) required for the propagation of feature annotation.</text>
</comment>
<evidence type="ECO:0000259" key="13">
    <source>
        <dbReference type="PROSITE" id="PS51212"/>
    </source>
</evidence>
<feature type="domain" description="Sushi" evidence="11">
    <location>
        <begin position="119"/>
        <end position="187"/>
    </location>
</feature>
<dbReference type="Gene3D" id="3.10.100.10">
    <property type="entry name" value="Mannose-Binding Protein A, subunit A"/>
    <property type="match status" value="3"/>
</dbReference>
<keyword evidence="4" id="KW-1133">Transmembrane helix</keyword>
<dbReference type="Pfam" id="PF00059">
    <property type="entry name" value="Lectin_C"/>
    <property type="match status" value="1"/>
</dbReference>
<evidence type="ECO:0000259" key="11">
    <source>
        <dbReference type="PROSITE" id="PS50923"/>
    </source>
</evidence>
<evidence type="ECO:0000256" key="5">
    <source>
        <dbReference type="ARBA" id="ARBA00023136"/>
    </source>
</evidence>
<dbReference type="CDD" id="cd00033">
    <property type="entry name" value="CCP"/>
    <property type="match status" value="2"/>
</dbReference>
<keyword evidence="6" id="KW-1015">Disulfide bond</keyword>
<keyword evidence="3" id="KW-0732">Signal</keyword>
<evidence type="ECO:0000256" key="8">
    <source>
        <dbReference type="PROSITE-ProRule" id="PRU00302"/>
    </source>
</evidence>
<dbReference type="InterPro" id="IPR002889">
    <property type="entry name" value="WSC_carb-bd"/>
</dbReference>
<name>A0A8W8N1U9_MAGGI</name>
<evidence type="ECO:0000313" key="15">
    <source>
        <dbReference type="Proteomes" id="UP000005408"/>
    </source>
</evidence>
<keyword evidence="7" id="KW-0325">Glycoprotein</keyword>
<evidence type="ECO:0000259" key="12">
    <source>
        <dbReference type="PROSITE" id="PS50948"/>
    </source>
</evidence>
<dbReference type="SMART" id="SM00034">
    <property type="entry name" value="CLECT"/>
    <property type="match status" value="3"/>
</dbReference>
<dbReference type="PROSITE" id="PS50041">
    <property type="entry name" value="C_TYPE_LECTIN_2"/>
    <property type="match status" value="1"/>
</dbReference>
<accession>A0A8W8N1U9</accession>
<feature type="domain" description="Apple" evidence="12">
    <location>
        <begin position="1852"/>
        <end position="1940"/>
    </location>
</feature>
<keyword evidence="15" id="KW-1185">Reference proteome</keyword>
<dbReference type="PANTHER" id="PTHR24269">
    <property type="entry name" value="KREMEN PROTEIN"/>
    <property type="match status" value="1"/>
</dbReference>
<dbReference type="InterPro" id="IPR035976">
    <property type="entry name" value="Sushi/SCR/CCP_sf"/>
</dbReference>
<proteinExistence type="predicted"/>
<evidence type="ECO:0000256" key="2">
    <source>
        <dbReference type="ARBA" id="ARBA00022692"/>
    </source>
</evidence>
<feature type="domain" description="WSC" evidence="13">
    <location>
        <begin position="188"/>
        <end position="275"/>
    </location>
</feature>
<dbReference type="InterPro" id="IPR016186">
    <property type="entry name" value="C-type_lectin-like/link_sf"/>
</dbReference>
<dbReference type="PROSITE" id="PS50022">
    <property type="entry name" value="FA58C_3"/>
    <property type="match status" value="1"/>
</dbReference>
<feature type="domain" description="Sushi" evidence="11">
    <location>
        <begin position="60"/>
        <end position="118"/>
    </location>
</feature>
<evidence type="ECO:0000256" key="3">
    <source>
        <dbReference type="ARBA" id="ARBA00022729"/>
    </source>
</evidence>
<dbReference type="InterPro" id="IPR001304">
    <property type="entry name" value="C-type_lectin-like"/>
</dbReference>
<dbReference type="SUPFAM" id="SSF57535">
    <property type="entry name" value="Complement control module/SCR domain"/>
    <property type="match status" value="5"/>
</dbReference>
<dbReference type="SUPFAM" id="SSF49785">
    <property type="entry name" value="Galactose-binding domain-like"/>
    <property type="match status" value="1"/>
</dbReference>
<dbReference type="SMART" id="SM00321">
    <property type="entry name" value="WSC"/>
    <property type="match status" value="2"/>
</dbReference>
<dbReference type="Pfam" id="PF00024">
    <property type="entry name" value="PAN_1"/>
    <property type="match status" value="1"/>
</dbReference>
<dbReference type="InterPro" id="IPR008979">
    <property type="entry name" value="Galactose-bd-like_sf"/>
</dbReference>
<evidence type="ECO:0008006" key="16">
    <source>
        <dbReference type="Google" id="ProtNLM"/>
    </source>
</evidence>
<reference evidence="14" key="1">
    <citation type="submission" date="2022-08" db="UniProtKB">
        <authorList>
            <consortium name="EnsemblMetazoa"/>
        </authorList>
    </citation>
    <scope>IDENTIFICATION</scope>
    <source>
        <strain evidence="14">05x7-T-G4-1.051#20</strain>
    </source>
</reference>
<dbReference type="EnsemblMetazoa" id="G4275.1">
    <property type="protein sequence ID" value="G4275.1:cds"/>
    <property type="gene ID" value="G4275"/>
</dbReference>
<evidence type="ECO:0000256" key="1">
    <source>
        <dbReference type="ARBA" id="ARBA00004167"/>
    </source>
</evidence>
<dbReference type="InterPro" id="IPR000436">
    <property type="entry name" value="Sushi_SCR_CCP_dom"/>
</dbReference>
<dbReference type="Pfam" id="PF01822">
    <property type="entry name" value="WSC"/>
    <property type="match status" value="1"/>
</dbReference>
<feature type="domain" description="Sushi" evidence="11">
    <location>
        <begin position="1733"/>
        <end position="1794"/>
    </location>
</feature>
<sequence>MTLISSYNAVPCNETITHNSYVVSHGNNSVVYACYHSYIQTGGSSQLNCSSDGFWDGTELVCQLPCNETMTFNSYVLNKSDDSVVYMCNPGYYLAAGSYQLNCTDDGFWNGTEPTCLPLDCGIPVITSDVQTDFLPGAGTMYGDRIEFVCREGYKMNGKYWGTYECRETGLWTLTETSYTGEIYCNYDENYMGCYSAGNFAAFSSLNTTANCKSKCLKENTRFFGLSGDKCFCGDALIGPGQVNTTDCSVACTDKQEWKPYYCGGPNDLVSVFTTRDSVTALPSAGSFASSLTLNVYGDRQFSCKQLCQAELAFYAVLLDMPGGTECMCTNTTHNESSGAEPSAQPAKNITMYNLAKYSRREVSCSDLYTKLVRTNGWYLLKSKENPEYCSFADGTICEEGWVGFAGSCYWFERTELSFSGSLDHCMSINASLASLNNEDVISFASEFIKDFEPEFSSSIWRFGASDPQRSSSYVWLDGNLRAGSYYRQDYPASDYNDCLYLYGDTWMDGLCTDKAPFICEKDQEMFRCVEFQNFPDVVTMEYTHDQMNRQMCIQVCDGNLSVNVLLKNKNCICTNTSMDTLVNYLPESACNRKCPGNSHQICGGSDAYSYKRNVSLTRASSCKDLENQGLGGITVMLSGSSTPTYCPPTECPFSWVKRPGHSSCYKFAFTKKTPQAASKYCGLHSAHLVTFDEPEELEYLLALFDNVGSFPSLTGNSYWIVGFWATSQHSSFYRSSTGKPIGNVTISVPIDEQYVYIDMVNRLRLRRHKSFKMNFICEQSAEYLGNFLTDPTVPVVLESMDMTVQLCVEICRAKNKTYAFLSPTQCRCDFLPPVNTTITDGTALCSNSALQLCGYSTTVVSGYKIDEYPEYSSCEDLFDFGIREHGVYRLMKGAQYCQFYDNSTACEQGWHALNGTCYSVLTSLNEQTVQDWRSSCGQNGARLLTLNTPDQHQFISKLIMGSERSIKSAVLVGYSESVLLGGHGWASGSLSDYIPYSTTLTQKSVLLHNQKFLNTDIGPSDSSLTRAAVCETEKDFIGVYQPPVSMEPAIPGFGLMTLTQCKQVCIGGDHTVAMVSRDTCWCGSQADVTGLTQAPPGDSERLSSTPDTFCLGNNIQRCSSKDYVYAYQLDYDVDYPASSCDHLYSNGVYFNSTYNILNENGLSIQKCGFADNTICRSDLMFWGYKENCYKFGDAVISGDLHSTECFKDDSLPFLAFDDDELISILRQMVPVFKQNISLFIGTSNGLNNYHFLSSEGFFVRSPPLMMSNSLNGFMTLNLESMTWEEVQGNYIGICKSPQNGSISCIDTSTINGSLVFQHLDISPLTTSICIQLCLGKDANFTVVLEGGCKCFNELSYDHKFGQCKACSGHETQMCGDDSRNRGVLVNLDLYRNETAGSCDELYSYGIHVPGQYYINTLNTKYLVTCFDREASLSVITDYSVKPSSLDPNSTNQGFRIVAFTNLSAHTAWVPDGSDGSPSLTFTFTEDYLLTAIQTQGDVLSDSWVEVYQLISKYAGEETYVIINNSINITGNTDRYSRATQFFTYPIISREIALNPVSFNQKVSLRVNLYGQPLANFNHSNRFLGCFLDPDGVFVEESSVFSEEDCKATCQISHQCYSYYETQDPSQHCFCGNSLYVYGKSETSFCSPNVSEPYLPVYRTYDTYCDPRSEDYASLVSSTLPHTDQYPTVSSQLHYQCDVGFVLSDNTKTKSMTCREAAGIYYWEDDSGKCKVVNCSSLSGPGTWYDASSENSSYGSLVTVTCNSSLFMADGKIAKTVTCLDTGQWNDTVTPCTYTYCPLTPSPLSNGVYEVNAEGTNATYRCNQFYQLSTGNDREYVPCLAHQQWQTPTFTCTMNDTNVVYKQAEFNLVGLFKRQTDTSWIISSHVSSSLFTCTDRCMKSAQCVAYSYSAQGRDCALFNKTAHSMELAQNPAWKYFEIVKVWMI</sequence>
<organism evidence="14 15">
    <name type="scientific">Magallana gigas</name>
    <name type="common">Pacific oyster</name>
    <name type="synonym">Crassostrea gigas</name>
    <dbReference type="NCBI Taxonomy" id="29159"/>
    <lineage>
        <taxon>Eukaryota</taxon>
        <taxon>Metazoa</taxon>
        <taxon>Spiralia</taxon>
        <taxon>Lophotrochozoa</taxon>
        <taxon>Mollusca</taxon>
        <taxon>Bivalvia</taxon>
        <taxon>Autobranchia</taxon>
        <taxon>Pteriomorphia</taxon>
        <taxon>Ostreida</taxon>
        <taxon>Ostreoidea</taxon>
        <taxon>Ostreidae</taxon>
        <taxon>Magallana</taxon>
    </lineage>
</organism>
<keyword evidence="2" id="KW-0812">Transmembrane</keyword>
<dbReference type="PANTHER" id="PTHR24269:SF16">
    <property type="entry name" value="PROTEIN SLG1"/>
    <property type="match status" value="1"/>
</dbReference>
<dbReference type="Gene3D" id="2.60.120.260">
    <property type="entry name" value="Galactose-binding domain-like"/>
    <property type="match status" value="1"/>
</dbReference>
<evidence type="ECO:0000256" key="4">
    <source>
        <dbReference type="ARBA" id="ARBA00022989"/>
    </source>
</evidence>
<evidence type="ECO:0000256" key="6">
    <source>
        <dbReference type="ARBA" id="ARBA00023157"/>
    </source>
</evidence>
<keyword evidence="5" id="KW-0472">Membrane</keyword>
<comment type="subcellular location">
    <subcellularLocation>
        <location evidence="1">Membrane</location>
        <topology evidence="1">Single-pass membrane protein</topology>
    </subcellularLocation>
</comment>
<feature type="domain" description="Sushi" evidence="11">
    <location>
        <begin position="1795"/>
        <end position="1854"/>
    </location>
</feature>
<feature type="domain" description="F5/8 type C" evidence="9">
    <location>
        <begin position="1426"/>
        <end position="1572"/>
    </location>
</feature>
<evidence type="ECO:0000313" key="14">
    <source>
        <dbReference type="EnsemblMetazoa" id="G4275.1:cds"/>
    </source>
</evidence>